<proteinExistence type="predicted"/>
<dbReference type="GO" id="GO:0005694">
    <property type="term" value="C:chromosome"/>
    <property type="evidence" value="ECO:0007669"/>
    <property type="project" value="TreeGrafter"/>
</dbReference>
<dbReference type="InterPro" id="IPR018610">
    <property type="entry name" value="UVSSA"/>
</dbReference>
<dbReference type="AlphaFoldDB" id="A0A6G0X2Q4"/>
<dbReference type="EMBL" id="VJMJ01000117">
    <property type="protein sequence ID" value="KAF0734192.1"/>
    <property type="molecule type" value="Genomic_DNA"/>
</dbReference>
<gene>
    <name evidence="2" type="ORF">Ae201684_009058</name>
</gene>
<feature type="compositionally biased region" description="Basic residues" evidence="1">
    <location>
        <begin position="17"/>
        <end position="26"/>
    </location>
</feature>
<dbReference type="GO" id="GO:0006283">
    <property type="term" value="P:transcription-coupled nucleotide-excision repair"/>
    <property type="evidence" value="ECO:0007669"/>
    <property type="project" value="TreeGrafter"/>
</dbReference>
<evidence type="ECO:0000256" key="1">
    <source>
        <dbReference type="SAM" id="MobiDB-lite"/>
    </source>
</evidence>
<dbReference type="Proteomes" id="UP000481153">
    <property type="component" value="Unassembled WGS sequence"/>
</dbReference>
<dbReference type="PANTHER" id="PTHR28670:SF1">
    <property type="entry name" value="UV-STIMULATED SCAFFOLD PROTEIN A"/>
    <property type="match status" value="1"/>
</dbReference>
<reference evidence="2 3" key="1">
    <citation type="submission" date="2019-07" db="EMBL/GenBank/DDBJ databases">
        <title>Genomics analysis of Aphanomyces spp. identifies a new class of oomycete effector associated with host adaptation.</title>
        <authorList>
            <person name="Gaulin E."/>
        </authorList>
    </citation>
    <scope>NUCLEOTIDE SEQUENCE [LARGE SCALE GENOMIC DNA]</scope>
    <source>
        <strain evidence="2 3">ATCC 201684</strain>
    </source>
</reference>
<dbReference type="GO" id="GO:0000993">
    <property type="term" value="F:RNA polymerase II complex binding"/>
    <property type="evidence" value="ECO:0007669"/>
    <property type="project" value="TreeGrafter"/>
</dbReference>
<organism evidence="2 3">
    <name type="scientific">Aphanomyces euteiches</name>
    <dbReference type="NCBI Taxonomy" id="100861"/>
    <lineage>
        <taxon>Eukaryota</taxon>
        <taxon>Sar</taxon>
        <taxon>Stramenopiles</taxon>
        <taxon>Oomycota</taxon>
        <taxon>Saprolegniomycetes</taxon>
        <taxon>Saprolegniales</taxon>
        <taxon>Verrucalvaceae</taxon>
        <taxon>Aphanomyces</taxon>
    </lineage>
</organism>
<evidence type="ECO:0000313" key="2">
    <source>
        <dbReference type="EMBL" id="KAF0734192.1"/>
    </source>
</evidence>
<protein>
    <recommendedName>
        <fullName evidence="4">VHS domain-containing protein</fullName>
    </recommendedName>
</protein>
<evidence type="ECO:0000313" key="3">
    <source>
        <dbReference type="Proteomes" id="UP000481153"/>
    </source>
</evidence>
<dbReference type="PANTHER" id="PTHR28670">
    <property type="entry name" value="UV-STIMULATED SCAFFOLD PROTEIN A"/>
    <property type="match status" value="1"/>
</dbReference>
<name>A0A6G0X2Q4_9STRA</name>
<evidence type="ECO:0008006" key="4">
    <source>
        <dbReference type="Google" id="ProtNLM"/>
    </source>
</evidence>
<sequence>MTPNDAASALEQGMQLLKKRPTKRKRQTNEASTPEAALEQIKKGVRYSSDPSAASRNVVAAVLSALDTVPPPLSMIVQICRSLFERSKAFRNELVGQLRSMCHRLEIKQLYNVEILDMLQAWDTQYGAVYPQLRAAVAAIPAKWTALQRKRDDAIATAASSRREIEEVRAIQFDHMMREVEAGEAAIVDHIESMERTCAMLVPTVEDCFSALLPAAKYAPEDDDDEVWEDVLLPPPIDSWSLPDVIESCGLGSAAYTISIPVPDIVTPDDLELLHATLQEQVDEIERRFQPKVQSWIQTARTRPASAILHRLEKLQHSLESVLAKAKAFNKPSNDNI</sequence>
<keyword evidence="3" id="KW-1185">Reference proteome</keyword>
<dbReference type="VEuPathDB" id="FungiDB:AeMF1_019152"/>
<comment type="caution">
    <text evidence="2">The sequence shown here is derived from an EMBL/GenBank/DDBJ whole genome shotgun (WGS) entry which is preliminary data.</text>
</comment>
<feature type="region of interest" description="Disordered" evidence="1">
    <location>
        <begin position="1"/>
        <end position="36"/>
    </location>
</feature>
<dbReference type="GO" id="GO:0009411">
    <property type="term" value="P:response to UV"/>
    <property type="evidence" value="ECO:0007669"/>
    <property type="project" value="InterPro"/>
</dbReference>
<accession>A0A6G0X2Q4</accession>